<comment type="caution">
    <text evidence="2">The sequence shown here is derived from an EMBL/GenBank/DDBJ whole genome shotgun (WGS) entry which is preliminary data.</text>
</comment>
<organism evidence="2 3">
    <name type="scientific">Salinomyces thailandicus</name>
    <dbReference type="NCBI Taxonomy" id="706561"/>
    <lineage>
        <taxon>Eukaryota</taxon>
        <taxon>Fungi</taxon>
        <taxon>Dikarya</taxon>
        <taxon>Ascomycota</taxon>
        <taxon>Pezizomycotina</taxon>
        <taxon>Dothideomycetes</taxon>
        <taxon>Dothideomycetidae</taxon>
        <taxon>Mycosphaerellales</taxon>
        <taxon>Teratosphaeriaceae</taxon>
        <taxon>Salinomyces</taxon>
    </lineage>
</organism>
<feature type="region of interest" description="Disordered" evidence="1">
    <location>
        <begin position="545"/>
        <end position="647"/>
    </location>
</feature>
<protein>
    <submittedName>
        <fullName evidence="2">Uncharacterized protein</fullName>
    </submittedName>
</protein>
<feature type="compositionally biased region" description="Acidic residues" evidence="1">
    <location>
        <begin position="682"/>
        <end position="710"/>
    </location>
</feature>
<accession>A0A4U0TJD1</accession>
<dbReference type="EMBL" id="NAJL01000092">
    <property type="protein sequence ID" value="TKA21943.1"/>
    <property type="molecule type" value="Genomic_DNA"/>
</dbReference>
<feature type="region of interest" description="Disordered" evidence="1">
    <location>
        <begin position="1"/>
        <end position="103"/>
    </location>
</feature>
<keyword evidence="3" id="KW-1185">Reference proteome</keyword>
<evidence type="ECO:0000313" key="2">
    <source>
        <dbReference type="EMBL" id="TKA21943.1"/>
    </source>
</evidence>
<evidence type="ECO:0000256" key="1">
    <source>
        <dbReference type="SAM" id="MobiDB-lite"/>
    </source>
</evidence>
<dbReference type="OrthoDB" id="5395390at2759"/>
<evidence type="ECO:0000313" key="3">
    <source>
        <dbReference type="Proteomes" id="UP000308549"/>
    </source>
</evidence>
<dbReference type="Gene3D" id="3.80.10.10">
    <property type="entry name" value="Ribonuclease Inhibitor"/>
    <property type="match status" value="1"/>
</dbReference>
<feature type="compositionally biased region" description="Basic residues" evidence="1">
    <location>
        <begin position="55"/>
        <end position="69"/>
    </location>
</feature>
<dbReference type="Proteomes" id="UP000308549">
    <property type="component" value="Unassembled WGS sequence"/>
</dbReference>
<sequence>MAPARTKRRSIRQAATRQRSIYVAPDTDDEDDFAFEAEGEEDFRPDPEPISAPPPKRRKTAPRTSHITRSKSERRTARPSSGVVGRKRRGNEMPVEAPKKIFSGPSDGRIPEWTSLPVEILRDIFIFASKSLSEQTRAPAENVNWVMKAARTCRAFAVPALEAYYLSPSTLTQMWPHYLLELMRKPKEKSYMDYNVKVKELSIDVRRLAYAAHQRGLFNLSTLVAQLPQLQHLEVLHPVDEPPFRPMKVAPWHYPPTLFQTLSEHSQRLRSFRWRRDMIKCDATELYAFMAQIHSSKSFEYLRKLTVCGFDYNDSSEPPPPEEGSEVAVAPGLATSITLLPSLKDLTFISCDVIMDKFLERLPRGLERLELTNCLEITSEMLKGYLAAGGAHLKELVLKHNTSLNLDFLPVLKLFCPQLQVLRMDLRYYSERLNSNDAEPLYDELLAADAVPAWPSSLRQLEIEHMQKFSAEAAVNLFRSLVDSAKDLPELRHLVLAAHINIPWRDRAGFRDQWIGRLRRVYQRLDEPPASYLGSLRQFKLWKQAKAAGRGTPPPQARSADQPDNSEDDLSKERKLSHIQISPAKPHDGDTDVYSDSPSPPSNRRPQRRSTRVAKTSQPRRSPTPAASATQTPASPSSDDSDADANTNWRKQPEAFIQGLCRKVDIRIDNQRPRENQFTEGDFLDAEASGDEDWHEGADMEMEDEDRYAW</sequence>
<dbReference type="AlphaFoldDB" id="A0A4U0TJD1"/>
<feature type="region of interest" description="Disordered" evidence="1">
    <location>
        <begin position="669"/>
        <end position="710"/>
    </location>
</feature>
<dbReference type="SUPFAM" id="SSF52047">
    <property type="entry name" value="RNI-like"/>
    <property type="match status" value="1"/>
</dbReference>
<feature type="compositionally biased region" description="Acidic residues" evidence="1">
    <location>
        <begin position="26"/>
        <end position="41"/>
    </location>
</feature>
<proteinExistence type="predicted"/>
<dbReference type="InterPro" id="IPR032675">
    <property type="entry name" value="LRR_dom_sf"/>
</dbReference>
<feature type="compositionally biased region" description="Basic residues" evidence="1">
    <location>
        <begin position="1"/>
        <end position="11"/>
    </location>
</feature>
<name>A0A4U0TJD1_9PEZI</name>
<feature type="compositionally biased region" description="Low complexity" evidence="1">
    <location>
        <begin position="623"/>
        <end position="638"/>
    </location>
</feature>
<reference evidence="2 3" key="1">
    <citation type="submission" date="2017-03" db="EMBL/GenBank/DDBJ databases">
        <title>Genomes of endolithic fungi from Antarctica.</title>
        <authorList>
            <person name="Coleine C."/>
            <person name="Masonjones S."/>
            <person name="Stajich J.E."/>
        </authorList>
    </citation>
    <scope>NUCLEOTIDE SEQUENCE [LARGE SCALE GENOMIC DNA]</scope>
    <source>
        <strain evidence="2 3">CCFEE 6315</strain>
    </source>
</reference>
<gene>
    <name evidence="2" type="ORF">B0A50_08680</name>
</gene>